<dbReference type="Pfam" id="PF06912">
    <property type="entry name" value="DUF1275"/>
    <property type="match status" value="1"/>
</dbReference>
<feature type="transmembrane region" description="Helical" evidence="2">
    <location>
        <begin position="138"/>
        <end position="157"/>
    </location>
</feature>
<evidence type="ECO:0000256" key="2">
    <source>
        <dbReference type="SAM" id="Phobius"/>
    </source>
</evidence>
<evidence type="ECO:0000313" key="4">
    <source>
        <dbReference type="Proteomes" id="UP001369815"/>
    </source>
</evidence>
<feature type="transmembrane region" description="Helical" evidence="2">
    <location>
        <begin position="249"/>
        <end position="268"/>
    </location>
</feature>
<accession>A0AAX6M7Q1</accession>
<keyword evidence="2" id="KW-1133">Transmembrane helix</keyword>
<name>A0AAX6M7Q1_9PEZI</name>
<dbReference type="InterPro" id="IPR010699">
    <property type="entry name" value="DUF1275"/>
</dbReference>
<evidence type="ECO:0000313" key="3">
    <source>
        <dbReference type="EMBL" id="KAK6948474.1"/>
    </source>
</evidence>
<evidence type="ECO:0000256" key="1">
    <source>
        <dbReference type="SAM" id="MobiDB-lite"/>
    </source>
</evidence>
<feature type="transmembrane region" description="Helical" evidence="2">
    <location>
        <begin position="163"/>
        <end position="183"/>
    </location>
</feature>
<feature type="compositionally biased region" description="Low complexity" evidence="1">
    <location>
        <begin position="17"/>
        <end position="33"/>
    </location>
</feature>
<keyword evidence="2" id="KW-0812">Transmembrane</keyword>
<gene>
    <name evidence="3" type="ORF">Daesc_010241</name>
</gene>
<comment type="caution">
    <text evidence="3">The sequence shown here is derived from an EMBL/GenBank/DDBJ whole genome shotgun (WGS) entry which is preliminary data.</text>
</comment>
<feature type="region of interest" description="Disordered" evidence="1">
    <location>
        <begin position="1"/>
        <end position="33"/>
    </location>
</feature>
<keyword evidence="2" id="KW-0472">Membrane</keyword>
<organism evidence="3 4">
    <name type="scientific">Daldinia eschscholtzii</name>
    <dbReference type="NCBI Taxonomy" id="292717"/>
    <lineage>
        <taxon>Eukaryota</taxon>
        <taxon>Fungi</taxon>
        <taxon>Dikarya</taxon>
        <taxon>Ascomycota</taxon>
        <taxon>Pezizomycotina</taxon>
        <taxon>Sordariomycetes</taxon>
        <taxon>Xylariomycetidae</taxon>
        <taxon>Xylariales</taxon>
        <taxon>Hypoxylaceae</taxon>
        <taxon>Daldinia</taxon>
    </lineage>
</organism>
<feature type="transmembrane region" description="Helical" evidence="2">
    <location>
        <begin position="78"/>
        <end position="101"/>
    </location>
</feature>
<proteinExistence type="predicted"/>
<dbReference type="PANTHER" id="PTHR37488">
    <property type="entry name" value="DUF1275 DOMAIN-CONTAINING PROTEIN"/>
    <property type="match status" value="1"/>
</dbReference>
<sequence>MTDLKVDKPQEPEQRVSDSLQTTGSSSSSTLSSSMDSIFSRAWCHMMEPVRPSGFAEFELLILTFCTGMQDAISFPDYHCFASNQTGNTVFLMLAIVLPYLDGEMFITANIGAALGFFLLGGWVTGQISHFVGPRLRLWLVCCNFIQSCLVFGAAAMQCQHGIVLKGGNAVIPIGLLAFASGSQVVQSRSLQMTEISTSMATAAWIDLLIDPKLFQLNNRPRTRRAMFLTTLVLGSLAGAGIYRSAGSWVAILISAAGKMLVTGMYLFNGTDRPKTSSGQDAC</sequence>
<dbReference type="PANTHER" id="PTHR37488:SF2">
    <property type="entry name" value="DUF1275 DOMAIN-CONTAINING PROTEIN"/>
    <property type="match status" value="1"/>
</dbReference>
<feature type="transmembrane region" description="Helical" evidence="2">
    <location>
        <begin position="107"/>
        <end position="126"/>
    </location>
</feature>
<dbReference type="EMBL" id="JBANMG010000010">
    <property type="protein sequence ID" value="KAK6948474.1"/>
    <property type="molecule type" value="Genomic_DNA"/>
</dbReference>
<dbReference type="Proteomes" id="UP001369815">
    <property type="component" value="Unassembled WGS sequence"/>
</dbReference>
<evidence type="ECO:0008006" key="5">
    <source>
        <dbReference type="Google" id="ProtNLM"/>
    </source>
</evidence>
<reference evidence="3 4" key="1">
    <citation type="journal article" date="2024" name="Front Chem Biol">
        <title>Unveiling the potential of Daldinia eschscholtzii MFLUCC 19-0629 through bioactivity and bioinformatics studies for enhanced sustainable agriculture production.</title>
        <authorList>
            <person name="Brooks S."/>
            <person name="Weaver J.A."/>
            <person name="Klomchit A."/>
            <person name="Alharthi S.A."/>
            <person name="Onlamun T."/>
            <person name="Nurani R."/>
            <person name="Vong T.K."/>
            <person name="Alberti F."/>
            <person name="Greco C."/>
        </authorList>
    </citation>
    <scope>NUCLEOTIDE SEQUENCE [LARGE SCALE GENOMIC DNA]</scope>
    <source>
        <strain evidence="3">MFLUCC 19-0629</strain>
    </source>
</reference>
<feature type="transmembrane region" description="Helical" evidence="2">
    <location>
        <begin position="226"/>
        <end position="243"/>
    </location>
</feature>
<keyword evidence="4" id="KW-1185">Reference proteome</keyword>
<dbReference type="AlphaFoldDB" id="A0AAX6M7Q1"/>
<feature type="compositionally biased region" description="Basic and acidic residues" evidence="1">
    <location>
        <begin position="1"/>
        <end position="16"/>
    </location>
</feature>
<protein>
    <recommendedName>
        <fullName evidence="5">DUF1275 domain protein</fullName>
    </recommendedName>
</protein>